<protein>
    <recommendedName>
        <fullName evidence="4">LTXXQ motif family protein</fullName>
    </recommendedName>
</protein>
<evidence type="ECO:0008006" key="4">
    <source>
        <dbReference type="Google" id="ProtNLM"/>
    </source>
</evidence>
<evidence type="ECO:0000256" key="1">
    <source>
        <dbReference type="SAM" id="SignalP"/>
    </source>
</evidence>
<name>A0ABY6NPS7_9FLAO</name>
<gene>
    <name evidence="2" type="ORF">JRG66_11390</name>
</gene>
<dbReference type="Proteomes" id="UP001163981">
    <property type="component" value="Chromosome"/>
</dbReference>
<evidence type="ECO:0000313" key="2">
    <source>
        <dbReference type="EMBL" id="UZH54573.1"/>
    </source>
</evidence>
<feature type="chain" id="PRO_5045975853" description="LTXXQ motif family protein" evidence="1">
    <location>
        <begin position="26"/>
        <end position="132"/>
    </location>
</feature>
<reference evidence="2" key="1">
    <citation type="submission" date="2021-02" db="EMBL/GenBank/DDBJ databases">
        <title>Salinimicrobium sp. nov. isolated from seawater in Tongyeong, Republic of Korea.</title>
        <authorList>
            <person name="Lee S.-J."/>
        </authorList>
    </citation>
    <scope>NUCLEOTIDE SEQUENCE</scope>
    <source>
        <strain evidence="2">HN-2-9-2</strain>
    </source>
</reference>
<sequence>MKNIKTLRLVLSLSLIMIFSSVATAQDIMQNSNNPQMEMSAKNRVEKWEKELSLRAKQAILMEKKFVEFDIKREKLLGENLSDEQRLNRLKDLKILETRELRDILTKPQFDRYLLILREEAQATAPPQNNGN</sequence>
<organism evidence="2 3">
    <name type="scientific">Salinimicrobium tongyeongense</name>
    <dbReference type="NCBI Taxonomy" id="2809707"/>
    <lineage>
        <taxon>Bacteria</taxon>
        <taxon>Pseudomonadati</taxon>
        <taxon>Bacteroidota</taxon>
        <taxon>Flavobacteriia</taxon>
        <taxon>Flavobacteriales</taxon>
        <taxon>Flavobacteriaceae</taxon>
        <taxon>Salinimicrobium</taxon>
    </lineage>
</organism>
<dbReference type="EMBL" id="CP069620">
    <property type="protein sequence ID" value="UZH54573.1"/>
    <property type="molecule type" value="Genomic_DNA"/>
</dbReference>
<proteinExistence type="predicted"/>
<keyword evidence="1" id="KW-0732">Signal</keyword>
<dbReference type="RefSeq" id="WP_265162898.1">
    <property type="nucleotide sequence ID" value="NZ_CP069620.1"/>
</dbReference>
<keyword evidence="3" id="KW-1185">Reference proteome</keyword>
<feature type="signal peptide" evidence="1">
    <location>
        <begin position="1"/>
        <end position="25"/>
    </location>
</feature>
<evidence type="ECO:0000313" key="3">
    <source>
        <dbReference type="Proteomes" id="UP001163981"/>
    </source>
</evidence>
<accession>A0ABY6NPS7</accession>